<dbReference type="STRING" id="765913.ThidrDRAFT_3084"/>
<dbReference type="Gene3D" id="2.170.130.10">
    <property type="entry name" value="TonB-dependent receptor, plug domain"/>
    <property type="match status" value="1"/>
</dbReference>
<dbReference type="InterPro" id="IPR039426">
    <property type="entry name" value="TonB-dep_rcpt-like"/>
</dbReference>
<comment type="subcellular location">
    <subcellularLocation>
        <location evidence="1 9">Cell outer membrane</location>
        <topology evidence="1 9">Multi-pass membrane protein</topology>
    </subcellularLocation>
</comment>
<name>G2E471_9GAMM</name>
<keyword evidence="4 9" id="KW-1134">Transmembrane beta strand</keyword>
<feature type="domain" description="TonB-dependent receptor plug" evidence="13">
    <location>
        <begin position="68"/>
        <end position="163"/>
    </location>
</feature>
<proteinExistence type="inferred from homology"/>
<evidence type="ECO:0000256" key="1">
    <source>
        <dbReference type="ARBA" id="ARBA00004571"/>
    </source>
</evidence>
<evidence type="ECO:0000259" key="13">
    <source>
        <dbReference type="Pfam" id="PF07715"/>
    </source>
</evidence>
<sequence>MIQNDRQTLARHRDTPHASKIALAAGLMASCGASAPVLAETFDQTTESVLLPTLRIEAAAAQELLGNTEVTQAQIDDRNPSTVKDLFAGESSVTVSGGAAIAQKVFVNGIEESLLSVTIDGARQNKSAFHHTGNILIDPTLLKRVEITRGLAPADAGPGGLGGSIAYETKDARDLLDPDEGFGGLVTLGTDTNGTDLRGTLTLFGQEDGFEYLLSGAREVGDEYDDGDGETVPGTEPDLRAYVGKFGYTTADGQRITFAASKTEDKGTRAAQAGSGGLLFIRPDFAEVVGRPSVMVDGYSGRESYTLTYTDETPEGWFAPTVQLSYNEQEIDAVGVWGLNTSLSGTFKNEWQLSDGTLSAGLDFFKETAEGKSRGSGRTASRGEEEMWDVGLFAQARQDLGARVSLSYGLRVDMQEFEAADGSDFSAEGLSGNGAVDIILTDTLTLNAGLASTWGGYELGEAALVNFGGDWTYDGFTTSRSDAARLGLRYDSGPWAVSGALFRTEIDDINAVLPSGGDRGAKTDLTSEGFDGSISWTGALAFAAMSYTYADVELDGEAISSTAYYFGRPVGHIFALEGGWDISPAWRIGGTAEIALENNDTEIELPSYEVLNLYAAYRPRQIAGLELRLDIGNVFDEAYQSRSSDGLGLANVIALNEPGRTFGLTARWRF</sequence>
<dbReference type="RefSeq" id="WP_007041797.1">
    <property type="nucleotide sequence ID" value="NZ_AFWT01000023.1"/>
</dbReference>
<evidence type="ECO:0000256" key="8">
    <source>
        <dbReference type="ARBA" id="ARBA00023237"/>
    </source>
</evidence>
<feature type="domain" description="TonB-dependent receptor-like beta-barrel" evidence="12">
    <location>
        <begin position="302"/>
        <end position="634"/>
    </location>
</feature>
<dbReference type="Pfam" id="PF07715">
    <property type="entry name" value="Plug"/>
    <property type="match status" value="1"/>
</dbReference>
<keyword evidence="5 9" id="KW-0812">Transmembrane</keyword>
<keyword evidence="7 9" id="KW-0472">Membrane</keyword>
<dbReference type="InterPro" id="IPR036942">
    <property type="entry name" value="Beta-barrel_TonB_sf"/>
</dbReference>
<dbReference type="GO" id="GO:0044718">
    <property type="term" value="P:siderophore transmembrane transport"/>
    <property type="evidence" value="ECO:0007669"/>
    <property type="project" value="TreeGrafter"/>
</dbReference>
<evidence type="ECO:0000256" key="4">
    <source>
        <dbReference type="ARBA" id="ARBA00022452"/>
    </source>
</evidence>
<evidence type="ECO:0000256" key="2">
    <source>
        <dbReference type="ARBA" id="ARBA00009810"/>
    </source>
</evidence>
<dbReference type="Proteomes" id="UP000004200">
    <property type="component" value="Unassembled WGS sequence"/>
</dbReference>
<dbReference type="InterPro" id="IPR037066">
    <property type="entry name" value="Plug_dom_sf"/>
</dbReference>
<dbReference type="GO" id="GO:0009279">
    <property type="term" value="C:cell outer membrane"/>
    <property type="evidence" value="ECO:0007669"/>
    <property type="project" value="UniProtKB-SubCell"/>
</dbReference>
<evidence type="ECO:0000256" key="7">
    <source>
        <dbReference type="ARBA" id="ARBA00023136"/>
    </source>
</evidence>
<feature type="chain" id="PRO_5003428383" evidence="11">
    <location>
        <begin position="40"/>
        <end position="670"/>
    </location>
</feature>
<evidence type="ECO:0000313" key="15">
    <source>
        <dbReference type="Proteomes" id="UP000004200"/>
    </source>
</evidence>
<dbReference type="PROSITE" id="PS52016">
    <property type="entry name" value="TONB_DEPENDENT_REC_3"/>
    <property type="match status" value="1"/>
</dbReference>
<evidence type="ECO:0000256" key="11">
    <source>
        <dbReference type="SAM" id="SignalP"/>
    </source>
</evidence>
<keyword evidence="3 9" id="KW-0813">Transport</keyword>
<keyword evidence="11" id="KW-0732">Signal</keyword>
<evidence type="ECO:0000256" key="5">
    <source>
        <dbReference type="ARBA" id="ARBA00022692"/>
    </source>
</evidence>
<dbReference type="InterPro" id="IPR000531">
    <property type="entry name" value="Beta-barrel_TonB"/>
</dbReference>
<keyword evidence="8 9" id="KW-0998">Cell outer membrane</keyword>
<dbReference type="GO" id="GO:0015344">
    <property type="term" value="F:siderophore uptake transmembrane transporter activity"/>
    <property type="evidence" value="ECO:0007669"/>
    <property type="project" value="TreeGrafter"/>
</dbReference>
<dbReference type="eggNOG" id="COG4771">
    <property type="taxonomic scope" value="Bacteria"/>
</dbReference>
<organism evidence="14 15">
    <name type="scientific">Thiorhodococcus drewsii AZ1</name>
    <dbReference type="NCBI Taxonomy" id="765913"/>
    <lineage>
        <taxon>Bacteria</taxon>
        <taxon>Pseudomonadati</taxon>
        <taxon>Pseudomonadota</taxon>
        <taxon>Gammaproteobacteria</taxon>
        <taxon>Chromatiales</taxon>
        <taxon>Chromatiaceae</taxon>
        <taxon>Thiorhodococcus</taxon>
    </lineage>
</organism>
<dbReference type="SUPFAM" id="SSF56935">
    <property type="entry name" value="Porins"/>
    <property type="match status" value="1"/>
</dbReference>
<keyword evidence="14" id="KW-0675">Receptor</keyword>
<dbReference type="PATRIC" id="fig|765913.3.peg.3152"/>
<evidence type="ECO:0000256" key="10">
    <source>
        <dbReference type="RuleBase" id="RU003357"/>
    </source>
</evidence>
<dbReference type="PANTHER" id="PTHR30069:SF41">
    <property type="entry name" value="HEME_HEMOPEXIN UTILIZATION PROTEIN C"/>
    <property type="match status" value="1"/>
</dbReference>
<comment type="similarity">
    <text evidence="2 9 10">Belongs to the TonB-dependent receptor family.</text>
</comment>
<accession>G2E471</accession>
<dbReference type="AlphaFoldDB" id="G2E471"/>
<reference evidence="14 15" key="1">
    <citation type="submission" date="2011-06" db="EMBL/GenBank/DDBJ databases">
        <title>The draft genome of Thiorhodococcus drewsii AZ1.</title>
        <authorList>
            <consortium name="US DOE Joint Genome Institute (JGI-PGF)"/>
            <person name="Lucas S."/>
            <person name="Han J."/>
            <person name="Lapidus A."/>
            <person name="Cheng J.-F."/>
            <person name="Goodwin L."/>
            <person name="Pitluck S."/>
            <person name="Peters L."/>
            <person name="Land M.L."/>
            <person name="Hauser L."/>
            <person name="Vogl K."/>
            <person name="Liu Z."/>
            <person name="Imhoff J."/>
            <person name="Thiel V."/>
            <person name="Frigaard N.-U."/>
            <person name="Bryant D.A."/>
            <person name="Woyke T.J."/>
        </authorList>
    </citation>
    <scope>NUCLEOTIDE SEQUENCE [LARGE SCALE GENOMIC DNA]</scope>
    <source>
        <strain evidence="14 15">AZ1</strain>
    </source>
</reference>
<evidence type="ECO:0000256" key="3">
    <source>
        <dbReference type="ARBA" id="ARBA00022448"/>
    </source>
</evidence>
<dbReference type="PROSITE" id="PS51257">
    <property type="entry name" value="PROKAR_LIPOPROTEIN"/>
    <property type="match status" value="1"/>
</dbReference>
<keyword evidence="6 10" id="KW-0798">TonB box</keyword>
<keyword evidence="15" id="KW-1185">Reference proteome</keyword>
<dbReference type="Gene3D" id="2.40.170.20">
    <property type="entry name" value="TonB-dependent receptor, beta-barrel domain"/>
    <property type="match status" value="1"/>
</dbReference>
<dbReference type="PANTHER" id="PTHR30069">
    <property type="entry name" value="TONB-DEPENDENT OUTER MEMBRANE RECEPTOR"/>
    <property type="match status" value="1"/>
</dbReference>
<evidence type="ECO:0000313" key="14">
    <source>
        <dbReference type="EMBL" id="EGV29798.1"/>
    </source>
</evidence>
<evidence type="ECO:0000259" key="12">
    <source>
        <dbReference type="Pfam" id="PF00593"/>
    </source>
</evidence>
<dbReference type="InterPro" id="IPR012910">
    <property type="entry name" value="Plug_dom"/>
</dbReference>
<gene>
    <name evidence="14" type="ORF">ThidrDRAFT_3084</name>
</gene>
<evidence type="ECO:0000256" key="9">
    <source>
        <dbReference type="PROSITE-ProRule" id="PRU01360"/>
    </source>
</evidence>
<comment type="caution">
    <text evidence="14">The sequence shown here is derived from an EMBL/GenBank/DDBJ whole genome shotgun (WGS) entry which is preliminary data.</text>
</comment>
<evidence type="ECO:0000256" key="6">
    <source>
        <dbReference type="ARBA" id="ARBA00023077"/>
    </source>
</evidence>
<protein>
    <submittedName>
        <fullName evidence="14">TonB-dependent receptor plug</fullName>
    </submittedName>
</protein>
<dbReference type="Pfam" id="PF00593">
    <property type="entry name" value="TonB_dep_Rec_b-barrel"/>
    <property type="match status" value="1"/>
</dbReference>
<dbReference type="EMBL" id="AFWT01000023">
    <property type="protein sequence ID" value="EGV29798.1"/>
    <property type="molecule type" value="Genomic_DNA"/>
</dbReference>
<feature type="signal peptide" evidence="11">
    <location>
        <begin position="1"/>
        <end position="39"/>
    </location>
</feature>